<comment type="caution">
    <text evidence="1">The sequence shown here is derived from an EMBL/GenBank/DDBJ whole genome shotgun (WGS) entry which is preliminary data.</text>
</comment>
<dbReference type="Proteomes" id="UP000789739">
    <property type="component" value="Unassembled WGS sequence"/>
</dbReference>
<dbReference type="AlphaFoldDB" id="A0A9N9AYQ5"/>
<name>A0A9N9AYQ5_9GLOM</name>
<reference evidence="1" key="1">
    <citation type="submission" date="2021-06" db="EMBL/GenBank/DDBJ databases">
        <authorList>
            <person name="Kallberg Y."/>
            <person name="Tangrot J."/>
            <person name="Rosling A."/>
        </authorList>
    </citation>
    <scope>NUCLEOTIDE SEQUENCE</scope>
    <source>
        <strain evidence="1">BR232B</strain>
    </source>
</reference>
<accession>A0A9N9AYQ5</accession>
<dbReference type="OrthoDB" id="2399964at2759"/>
<protein>
    <submittedName>
        <fullName evidence="1">1176_t:CDS:1</fullName>
    </submittedName>
</protein>
<evidence type="ECO:0000313" key="1">
    <source>
        <dbReference type="EMBL" id="CAG8548530.1"/>
    </source>
</evidence>
<gene>
    <name evidence="1" type="ORF">PBRASI_LOCUS4960</name>
</gene>
<keyword evidence="2" id="KW-1185">Reference proteome</keyword>
<dbReference type="EMBL" id="CAJVPI010000543">
    <property type="protein sequence ID" value="CAG8548530.1"/>
    <property type="molecule type" value="Genomic_DNA"/>
</dbReference>
<sequence length="118" mass="13164">MDEEVALKTLKEMISNFIAQDSLFPQGLDMKKQEKMIGAVFGEKLSSSGGKDKVIHETRTVLNGLVNVKIEELSNKDYDEGKKCSKNPNTIKKLAGLYKLADAKVDYQKIENDEGKLV</sequence>
<organism evidence="1 2">
    <name type="scientific">Paraglomus brasilianum</name>
    <dbReference type="NCBI Taxonomy" id="144538"/>
    <lineage>
        <taxon>Eukaryota</taxon>
        <taxon>Fungi</taxon>
        <taxon>Fungi incertae sedis</taxon>
        <taxon>Mucoromycota</taxon>
        <taxon>Glomeromycotina</taxon>
        <taxon>Glomeromycetes</taxon>
        <taxon>Paraglomerales</taxon>
        <taxon>Paraglomeraceae</taxon>
        <taxon>Paraglomus</taxon>
    </lineage>
</organism>
<evidence type="ECO:0000313" key="2">
    <source>
        <dbReference type="Proteomes" id="UP000789739"/>
    </source>
</evidence>
<proteinExistence type="predicted"/>